<name>A0A097ZML4_KLEOX</name>
<protein>
    <recommendedName>
        <fullName evidence="1">DUF5983 domain-containing protein</fullName>
    </recommendedName>
</protein>
<dbReference type="InterPro" id="IPR046025">
    <property type="entry name" value="DUF5983"/>
</dbReference>
<organism evidence="2">
    <name type="scientific">Klebsiella oxytoca</name>
    <dbReference type="NCBI Taxonomy" id="571"/>
    <lineage>
        <taxon>Bacteria</taxon>
        <taxon>Pseudomonadati</taxon>
        <taxon>Pseudomonadota</taxon>
        <taxon>Gammaproteobacteria</taxon>
        <taxon>Enterobacterales</taxon>
        <taxon>Enterobacteriaceae</taxon>
        <taxon>Klebsiella/Raoultella group</taxon>
        <taxon>Klebsiella</taxon>
    </lineage>
</organism>
<accession>A0A097ZML4</accession>
<keyword evidence="2" id="KW-0614">Plasmid</keyword>
<proteinExistence type="predicted"/>
<geneLocation type="plasmid" evidence="2">
    <name>pKOI-34</name>
</geneLocation>
<reference evidence="2" key="1">
    <citation type="journal article" date="2013" name="Diagn. Microbiol. Infect. Dis.">
        <title>A novel metallo-beta-lactamase, IMP-34, in Klebsiella isolates with decreased resistance to imipenem.</title>
        <authorList>
            <person name="Shigemoto N."/>
            <person name="Kayama S."/>
            <person name="Kuwahara R."/>
            <person name="Hisatsune J."/>
            <person name="Kato F."/>
            <person name="Nishio H."/>
            <person name="Yamasaki K."/>
            <person name="Wada Y."/>
            <person name="Sueda T."/>
            <person name="Ohge H."/>
            <person name="Sugai M."/>
        </authorList>
    </citation>
    <scope>NUCLEOTIDE SEQUENCE</scope>
    <source>
        <strain evidence="2">MS5279</strain>
        <plasmid evidence="2">pKOI-34</plasmid>
    </source>
</reference>
<dbReference type="AlphaFoldDB" id="A0A097ZML4"/>
<evidence type="ECO:0000313" key="2">
    <source>
        <dbReference type="EMBL" id="BAP75881.1"/>
    </source>
</evidence>
<feature type="domain" description="DUF5983" evidence="1">
    <location>
        <begin position="10"/>
        <end position="103"/>
    </location>
</feature>
<sequence>MNISEQYRVAVVSTGHVKKEDAELLDKVCNDDLSGQGLFWIEKNRYGWILRISATEQWREELTRAGISASALDNIAALNGAGFDWIWFDRDAEQVPELTVWEW</sequence>
<evidence type="ECO:0000259" key="1">
    <source>
        <dbReference type="Pfam" id="PF19419"/>
    </source>
</evidence>
<dbReference type="Pfam" id="PF19419">
    <property type="entry name" value="DUF5983"/>
    <property type="match status" value="1"/>
</dbReference>
<dbReference type="EMBL" id="AB715422">
    <property type="protein sequence ID" value="BAP75881.1"/>
    <property type="molecule type" value="Genomic_DNA"/>
</dbReference>